<keyword evidence="2" id="KW-1185">Reference proteome</keyword>
<organism evidence="1 2">
    <name type="scientific">Hypoxylon rubiginosum</name>
    <dbReference type="NCBI Taxonomy" id="110542"/>
    <lineage>
        <taxon>Eukaryota</taxon>
        <taxon>Fungi</taxon>
        <taxon>Dikarya</taxon>
        <taxon>Ascomycota</taxon>
        <taxon>Pezizomycotina</taxon>
        <taxon>Sordariomycetes</taxon>
        <taxon>Xylariomycetidae</taxon>
        <taxon>Xylariales</taxon>
        <taxon>Hypoxylaceae</taxon>
        <taxon>Hypoxylon</taxon>
    </lineage>
</organism>
<protein>
    <submittedName>
        <fullName evidence="1">Arylamine N-acetyltransferase 3</fullName>
    </submittedName>
</protein>
<sequence>MADRPRYSRYQLEQFFNRIALPEPKRLYSVTSQIDFEEKLGYLDLLLKHTLVRIPFENLTQHYSWHRTVNVHPQHLFNKIVRQSSRRGGYCMENNSLFHTVLLSLGFDVFMAGARVYNKETDRYGGFTHCVNIVIIGPVYYMVDIGFGANGPTRPMPMVLFGDGDVVYRHLDGIPEACAHMRLVKEAIPQLVDQSQKVWVYQHCIDRESEWSPMYCFVDTEFLLEDIRGMNLSPWKSPSSWFTQKLVLSRFTTDLETDEGDGPGSASEDSLDGYIDGALILFEDTLKWRRNERTVFEIKLQNEAQRIEAIRKYFGIELDEEDREAIRGTVSEIKHQAPIM</sequence>
<reference evidence="1 2" key="1">
    <citation type="journal article" date="2022" name="New Phytol.">
        <title>Ecological generalism drives hyperdiversity of secondary metabolite gene clusters in xylarialean endophytes.</title>
        <authorList>
            <person name="Franco M.E.E."/>
            <person name="Wisecaver J.H."/>
            <person name="Arnold A.E."/>
            <person name="Ju Y.M."/>
            <person name="Slot J.C."/>
            <person name="Ahrendt S."/>
            <person name="Moore L.P."/>
            <person name="Eastman K.E."/>
            <person name="Scott K."/>
            <person name="Konkel Z."/>
            <person name="Mondo S.J."/>
            <person name="Kuo A."/>
            <person name="Hayes R.D."/>
            <person name="Haridas S."/>
            <person name="Andreopoulos B."/>
            <person name="Riley R."/>
            <person name="LaButti K."/>
            <person name="Pangilinan J."/>
            <person name="Lipzen A."/>
            <person name="Amirebrahimi M."/>
            <person name="Yan J."/>
            <person name="Adam C."/>
            <person name="Keymanesh K."/>
            <person name="Ng V."/>
            <person name="Louie K."/>
            <person name="Northen T."/>
            <person name="Drula E."/>
            <person name="Henrissat B."/>
            <person name="Hsieh H.M."/>
            <person name="Youens-Clark K."/>
            <person name="Lutzoni F."/>
            <person name="Miadlikowska J."/>
            <person name="Eastwood D.C."/>
            <person name="Hamelin R.C."/>
            <person name="Grigoriev I.V."/>
            <person name="U'Ren J.M."/>
        </authorList>
    </citation>
    <scope>NUCLEOTIDE SEQUENCE [LARGE SCALE GENOMIC DNA]</scope>
    <source>
        <strain evidence="1 2">ER1909</strain>
    </source>
</reference>
<name>A0ACC0CJX7_9PEZI</name>
<dbReference type="Proteomes" id="UP001497680">
    <property type="component" value="Unassembled WGS sequence"/>
</dbReference>
<evidence type="ECO:0000313" key="2">
    <source>
        <dbReference type="Proteomes" id="UP001497680"/>
    </source>
</evidence>
<gene>
    <name evidence="1" type="ORF">F4821DRAFT_53146</name>
</gene>
<comment type="caution">
    <text evidence="1">The sequence shown here is derived from an EMBL/GenBank/DDBJ whole genome shotgun (WGS) entry which is preliminary data.</text>
</comment>
<accession>A0ACC0CJX7</accession>
<dbReference type="EMBL" id="MU394429">
    <property type="protein sequence ID" value="KAI6080662.1"/>
    <property type="molecule type" value="Genomic_DNA"/>
</dbReference>
<evidence type="ECO:0000313" key="1">
    <source>
        <dbReference type="EMBL" id="KAI6080662.1"/>
    </source>
</evidence>
<proteinExistence type="predicted"/>